<dbReference type="AlphaFoldDB" id="E2AKC8"/>
<name>E2AKC8_CAMFO</name>
<organism evidence="2">
    <name type="scientific">Camponotus floridanus</name>
    <name type="common">Florida carpenter ant</name>
    <dbReference type="NCBI Taxonomy" id="104421"/>
    <lineage>
        <taxon>Eukaryota</taxon>
        <taxon>Metazoa</taxon>
        <taxon>Ecdysozoa</taxon>
        <taxon>Arthropoda</taxon>
        <taxon>Hexapoda</taxon>
        <taxon>Insecta</taxon>
        <taxon>Pterygota</taxon>
        <taxon>Neoptera</taxon>
        <taxon>Endopterygota</taxon>
        <taxon>Hymenoptera</taxon>
        <taxon>Apocrita</taxon>
        <taxon>Aculeata</taxon>
        <taxon>Formicoidea</taxon>
        <taxon>Formicidae</taxon>
        <taxon>Formicinae</taxon>
        <taxon>Camponotus</taxon>
    </lineage>
</organism>
<protein>
    <submittedName>
        <fullName evidence="1">120.7 kDa protein in NOF-FB transposable element</fullName>
    </submittedName>
</protein>
<dbReference type="Proteomes" id="UP000000311">
    <property type="component" value="Unassembled WGS sequence"/>
</dbReference>
<dbReference type="STRING" id="104421.E2AKC8"/>
<dbReference type="OMA" id="NDPIRNI"/>
<evidence type="ECO:0000313" key="2">
    <source>
        <dbReference type="Proteomes" id="UP000000311"/>
    </source>
</evidence>
<accession>E2AKC8</accession>
<gene>
    <name evidence="1" type="ORF">EAG_08016</name>
</gene>
<dbReference type="InParanoid" id="E2AKC8"/>
<reference evidence="1 2" key="1">
    <citation type="journal article" date="2010" name="Science">
        <title>Genomic comparison of the ants Camponotus floridanus and Harpegnathos saltator.</title>
        <authorList>
            <person name="Bonasio R."/>
            <person name="Zhang G."/>
            <person name="Ye C."/>
            <person name="Mutti N.S."/>
            <person name="Fang X."/>
            <person name="Qin N."/>
            <person name="Donahue G."/>
            <person name="Yang P."/>
            <person name="Li Q."/>
            <person name="Li C."/>
            <person name="Zhang P."/>
            <person name="Huang Z."/>
            <person name="Berger S.L."/>
            <person name="Reinberg D."/>
            <person name="Wang J."/>
            <person name="Liebig J."/>
        </authorList>
    </citation>
    <scope>NUCLEOTIDE SEQUENCE [LARGE SCALE GENOMIC DNA]</scope>
    <source>
        <strain evidence="2">C129</strain>
    </source>
</reference>
<dbReference type="EMBL" id="GL440241">
    <property type="protein sequence ID" value="EFN66111.1"/>
    <property type="molecule type" value="Genomic_DNA"/>
</dbReference>
<keyword evidence="2" id="KW-1185">Reference proteome</keyword>
<feature type="non-terminal residue" evidence="1">
    <location>
        <position position="1"/>
    </location>
</feature>
<feature type="non-terminal residue" evidence="1">
    <location>
        <position position="589"/>
    </location>
</feature>
<evidence type="ECO:0000313" key="1">
    <source>
        <dbReference type="EMBL" id="EFN66111.1"/>
    </source>
</evidence>
<proteinExistence type="predicted"/>
<sequence>NDSSFNMTDLNNTSTSETIKHFQLIISNEKWVQIKPTRQTYGQDKRKYMSLQSGKWTHIFADKIWQQTKLPCAFTFKRAKVFINSDAKCFAKFKGTCNECGAQLVGILYNKPAKKSDVVFDCTLSGFSTEIIHKKKIQLKGLLREKIASELIDGNKTANAWRNKEANKLMAFGDNVPPILYDATVLRKAKQTELDKRLQLSNNDPIRNIQIAKYTQFHKIIHNIGLDPYYCMYWTQEQLLMYKKAHKQDDNCFLTIDATGSIAKKICLPNNELSPHLFLYESVCVSDLGNFPSFQMISAKQDASIISYFLSEILRAGAPAPRIVVTDFSKAILIAIARAFANCADLSNYMQVCYDIVNNNYFGNIPPCYIRLDVNHFIAMIAKWDCLRKKALKIRQFFIRCLGQLYQMNNFIEACDFIKSILIVALSEEIGSNEQNGMPLQSEIHLRNINSIIKGTTIDEKDNYEKDNYSCDDYDEIIPGGWTTWADNIFLEAQEVAHKSSNGTVVNAYYNIEVAKKIKNLLTYLPIWSGIMRPYFKRGSKIVTSSYVEAEFAELKTRAFNNQLPMRIDKFIFRHIEYLNGKLKLTSGE</sequence>